<evidence type="ECO:0000256" key="2">
    <source>
        <dbReference type="ARBA" id="ARBA00022553"/>
    </source>
</evidence>
<dbReference type="Pfam" id="PF02902">
    <property type="entry name" value="Peptidase_C48"/>
    <property type="match status" value="1"/>
</dbReference>
<feature type="compositionally biased region" description="Basic and acidic residues" evidence="6">
    <location>
        <begin position="215"/>
        <end position="227"/>
    </location>
</feature>
<comment type="similarity">
    <text evidence="1">Belongs to the peptidase C48 family.</text>
</comment>
<keyword evidence="3" id="KW-0645">Protease</keyword>
<dbReference type="AlphaFoldDB" id="A0A4S4KB33"/>
<feature type="region of interest" description="Disordered" evidence="6">
    <location>
        <begin position="150"/>
        <end position="190"/>
    </location>
</feature>
<protein>
    <recommendedName>
        <fullName evidence="8">Ubiquitin-like protease family profile domain-containing protein</fullName>
    </recommendedName>
</protein>
<feature type="domain" description="Ubiquitin-like protease family profile" evidence="8">
    <location>
        <begin position="1"/>
        <end position="218"/>
    </location>
</feature>
<keyword evidence="10" id="KW-1185">Reference proteome</keyword>
<dbReference type="GO" id="GO:0005737">
    <property type="term" value="C:cytoplasm"/>
    <property type="evidence" value="ECO:0007669"/>
    <property type="project" value="TreeGrafter"/>
</dbReference>
<dbReference type="EMBL" id="SGPJ01000647">
    <property type="protein sequence ID" value="THG93489.1"/>
    <property type="molecule type" value="Genomic_DNA"/>
</dbReference>
<keyword evidence="5" id="KW-0378">Hydrolase</keyword>
<keyword evidence="7" id="KW-0732">Signal</keyword>
<evidence type="ECO:0000256" key="6">
    <source>
        <dbReference type="SAM" id="MobiDB-lite"/>
    </source>
</evidence>
<dbReference type="InterPro" id="IPR003653">
    <property type="entry name" value="Peptidase_C48_C"/>
</dbReference>
<evidence type="ECO:0000256" key="3">
    <source>
        <dbReference type="ARBA" id="ARBA00022670"/>
    </source>
</evidence>
<feature type="region of interest" description="Disordered" evidence="6">
    <location>
        <begin position="213"/>
        <end position="240"/>
    </location>
</feature>
<dbReference type="PROSITE" id="PS50600">
    <property type="entry name" value="ULP_PROTEASE"/>
    <property type="match status" value="1"/>
</dbReference>
<dbReference type="GO" id="GO:0016926">
    <property type="term" value="P:protein desumoylation"/>
    <property type="evidence" value="ECO:0007669"/>
    <property type="project" value="TreeGrafter"/>
</dbReference>
<name>A0A4S4KB33_9APHY</name>
<dbReference type="GO" id="GO:0006508">
    <property type="term" value="P:proteolysis"/>
    <property type="evidence" value="ECO:0007669"/>
    <property type="project" value="UniProtKB-KW"/>
</dbReference>
<feature type="chain" id="PRO_5020711701" description="Ubiquitin-like protease family profile domain-containing protein" evidence="7">
    <location>
        <begin position="17"/>
        <end position="394"/>
    </location>
</feature>
<gene>
    <name evidence="9" type="ORF">EW026_g7762</name>
</gene>
<dbReference type="PANTHER" id="PTHR46896">
    <property type="entry name" value="SENTRIN-SPECIFIC PROTEASE"/>
    <property type="match status" value="1"/>
</dbReference>
<dbReference type="PANTHER" id="PTHR46896:SF3">
    <property type="entry name" value="FI06413P-RELATED"/>
    <property type="match status" value="1"/>
</dbReference>
<evidence type="ECO:0000259" key="8">
    <source>
        <dbReference type="PROSITE" id="PS50600"/>
    </source>
</evidence>
<evidence type="ECO:0000256" key="1">
    <source>
        <dbReference type="ARBA" id="ARBA00005234"/>
    </source>
</evidence>
<comment type="caution">
    <text evidence="9">The sequence shown here is derived from an EMBL/GenBank/DDBJ whole genome shotgun (WGS) entry which is preliminary data.</text>
</comment>
<accession>A0A4S4KB33</accession>
<evidence type="ECO:0000313" key="10">
    <source>
        <dbReference type="Proteomes" id="UP000309038"/>
    </source>
</evidence>
<dbReference type="InterPro" id="IPR051947">
    <property type="entry name" value="Sentrin-specific_protease"/>
</dbReference>
<keyword evidence="2" id="KW-0597">Phosphoprotein</keyword>
<dbReference type="SUPFAM" id="SSF54001">
    <property type="entry name" value="Cysteine proteinases"/>
    <property type="match status" value="1"/>
</dbReference>
<reference evidence="9 10" key="1">
    <citation type="submission" date="2019-02" db="EMBL/GenBank/DDBJ databases">
        <title>Genome sequencing of the rare red list fungi Phlebia centrifuga.</title>
        <authorList>
            <person name="Buettner E."/>
            <person name="Kellner H."/>
        </authorList>
    </citation>
    <scope>NUCLEOTIDE SEQUENCE [LARGE SCALE GENOMIC DNA]</scope>
    <source>
        <strain evidence="9 10">DSM 108282</strain>
    </source>
</reference>
<keyword evidence="4" id="KW-0833">Ubl conjugation pathway</keyword>
<feature type="signal peptide" evidence="7">
    <location>
        <begin position="1"/>
        <end position="16"/>
    </location>
</feature>
<evidence type="ECO:0000256" key="7">
    <source>
        <dbReference type="SAM" id="SignalP"/>
    </source>
</evidence>
<dbReference type="InterPro" id="IPR038765">
    <property type="entry name" value="Papain-like_cys_pep_sf"/>
</dbReference>
<sequence>MISCALSLLQAHLSAAKPNLANDVWVANTYFYSKLKANGYLHVARWTSKVDIFSKKYLLIPIHDEMNDHWFLAIIVNPMQLLPMSAPAESESRAWGTVYGFHKGAEYSIDAKGGSVAPGEGLGVVYTGYEELRIGRVYIDQTAVSPQAIAPSTTRSIPSSVSTVSTEIPSPVPWVDDLQAPKPQPGSRQLRGETVFQFLARQDKLRCSHIAAETDEAREKRTSREDEQSSQPLPRQKGSVKVWKWEEDPNGYWERSIVGKGKYRSVWDETNEQNRKYNSIHNEYDVCVGEVINPTGNNAPTVAEEMINLDGGDSDEEAYEACFKQTTFTVDDPGFLSRPFIFTLDSFNKNHPEVSSILREYLKTEAEDKLGVTITLEPGYKRAKVVESSYYAAN</sequence>
<dbReference type="Gene3D" id="3.40.395.10">
    <property type="entry name" value="Adenoviral Proteinase, Chain A"/>
    <property type="match status" value="1"/>
</dbReference>
<organism evidence="9 10">
    <name type="scientific">Hermanssonia centrifuga</name>
    <dbReference type="NCBI Taxonomy" id="98765"/>
    <lineage>
        <taxon>Eukaryota</taxon>
        <taxon>Fungi</taxon>
        <taxon>Dikarya</taxon>
        <taxon>Basidiomycota</taxon>
        <taxon>Agaricomycotina</taxon>
        <taxon>Agaricomycetes</taxon>
        <taxon>Polyporales</taxon>
        <taxon>Meruliaceae</taxon>
        <taxon>Hermanssonia</taxon>
    </lineage>
</organism>
<dbReference type="GO" id="GO:0070139">
    <property type="term" value="F:SUMO-specific endopeptidase activity"/>
    <property type="evidence" value="ECO:0007669"/>
    <property type="project" value="TreeGrafter"/>
</dbReference>
<dbReference type="Proteomes" id="UP000309038">
    <property type="component" value="Unassembled WGS sequence"/>
</dbReference>
<evidence type="ECO:0000313" key="9">
    <source>
        <dbReference type="EMBL" id="THG93489.1"/>
    </source>
</evidence>
<dbReference type="GO" id="GO:0005634">
    <property type="term" value="C:nucleus"/>
    <property type="evidence" value="ECO:0007669"/>
    <property type="project" value="TreeGrafter"/>
</dbReference>
<evidence type="ECO:0000256" key="5">
    <source>
        <dbReference type="ARBA" id="ARBA00022801"/>
    </source>
</evidence>
<proteinExistence type="inferred from homology"/>
<feature type="compositionally biased region" description="Polar residues" evidence="6">
    <location>
        <begin position="150"/>
        <end position="168"/>
    </location>
</feature>
<evidence type="ECO:0000256" key="4">
    <source>
        <dbReference type="ARBA" id="ARBA00022786"/>
    </source>
</evidence>